<proteinExistence type="inferred from homology"/>
<gene>
    <name evidence="5" type="ORF">E2N93_11120</name>
</gene>
<dbReference type="Pfam" id="PF08241">
    <property type="entry name" value="Methyltransf_11"/>
    <property type="match status" value="1"/>
</dbReference>
<evidence type="ECO:0000256" key="3">
    <source>
        <dbReference type="ARBA" id="ARBA00022679"/>
    </source>
</evidence>
<dbReference type="InterPro" id="IPR029063">
    <property type="entry name" value="SAM-dependent_MTases_sf"/>
</dbReference>
<dbReference type="SUPFAM" id="SSF53335">
    <property type="entry name" value="S-adenosyl-L-methionine-dependent methyltransferases"/>
    <property type="match status" value="1"/>
</dbReference>
<dbReference type="EMBL" id="SNUZ01000017">
    <property type="protein sequence ID" value="MCL3788527.1"/>
    <property type="molecule type" value="Genomic_DNA"/>
</dbReference>
<evidence type="ECO:0000313" key="6">
    <source>
        <dbReference type="Proteomes" id="UP001056693"/>
    </source>
</evidence>
<reference evidence="5 6" key="1">
    <citation type="submission" date="2019-03" db="EMBL/GenBank/DDBJ databases">
        <authorList>
            <person name="Molinero N."/>
            <person name="Sanchez B."/>
            <person name="Walker A."/>
            <person name="Duncan S."/>
            <person name="Delgado S."/>
            <person name="Margolles A."/>
        </authorList>
    </citation>
    <scope>NUCLEOTIDE SEQUENCE [LARGE SCALE GENOMIC DNA]</scope>
    <source>
        <strain evidence="5 6">IPLA60002</strain>
    </source>
</reference>
<dbReference type="CDD" id="cd02440">
    <property type="entry name" value="AdoMet_MTases"/>
    <property type="match status" value="1"/>
</dbReference>
<comment type="caution">
    <text evidence="5">The sequence shown here is derived from an EMBL/GenBank/DDBJ whole genome shotgun (WGS) entry which is preliminary data.</text>
</comment>
<sequence>MDLRKTFNSDEYNYDKSRPDYPKELFYDIFDYVKLSGNSNVLEIGIGTGQATLPFLNKGCNVTAVELGDKLSRYCAQKFSYFDKFNIINSDFIEADLPEKSFDLIYSATAFHWIPKHDGYAKIKSLLKPDGAVALFWNHPFVSNASDETNLASMAVYKKYRPNDKTPAEFDLSKYQEQINELKQYGFTNIKSKVYKRIRRLTSEEYISLIKTYSDHNALPEKVRKTFEKDMKKAIDDVGGVINIYDTIDLYLGGIHYEHRVQKSNP</sequence>
<comment type="similarity">
    <text evidence="1">Belongs to the methyltransferase superfamily.</text>
</comment>
<dbReference type="Proteomes" id="UP001056693">
    <property type="component" value="Unassembled WGS sequence"/>
</dbReference>
<dbReference type="RefSeq" id="WP_249377351.1">
    <property type="nucleotide sequence ID" value="NZ_SNUZ01000017.1"/>
</dbReference>
<name>A0ABT0NKV0_9FIRM</name>
<dbReference type="PANTHER" id="PTHR44942">
    <property type="entry name" value="METHYLTRANSF_11 DOMAIN-CONTAINING PROTEIN"/>
    <property type="match status" value="1"/>
</dbReference>
<organism evidence="5 6">
    <name type="scientific">Ruminococcus bromii</name>
    <dbReference type="NCBI Taxonomy" id="40518"/>
    <lineage>
        <taxon>Bacteria</taxon>
        <taxon>Bacillati</taxon>
        <taxon>Bacillota</taxon>
        <taxon>Clostridia</taxon>
        <taxon>Eubacteriales</taxon>
        <taxon>Oscillospiraceae</taxon>
        <taxon>Ruminococcus</taxon>
    </lineage>
</organism>
<protein>
    <submittedName>
        <fullName evidence="5">Class I SAM-dependent methyltransferase</fullName>
    </submittedName>
</protein>
<evidence type="ECO:0000256" key="2">
    <source>
        <dbReference type="ARBA" id="ARBA00022603"/>
    </source>
</evidence>
<feature type="domain" description="Methyltransferase type 11" evidence="4">
    <location>
        <begin position="42"/>
        <end position="134"/>
    </location>
</feature>
<dbReference type="InterPro" id="IPR051052">
    <property type="entry name" value="Diverse_substrate_MTase"/>
</dbReference>
<keyword evidence="3" id="KW-0808">Transferase</keyword>
<evidence type="ECO:0000313" key="5">
    <source>
        <dbReference type="EMBL" id="MCL3788527.1"/>
    </source>
</evidence>
<evidence type="ECO:0000256" key="1">
    <source>
        <dbReference type="ARBA" id="ARBA00008361"/>
    </source>
</evidence>
<dbReference type="GO" id="GO:0032259">
    <property type="term" value="P:methylation"/>
    <property type="evidence" value="ECO:0007669"/>
    <property type="project" value="UniProtKB-KW"/>
</dbReference>
<dbReference type="GO" id="GO:0008168">
    <property type="term" value="F:methyltransferase activity"/>
    <property type="evidence" value="ECO:0007669"/>
    <property type="project" value="UniProtKB-KW"/>
</dbReference>
<evidence type="ECO:0000259" key="4">
    <source>
        <dbReference type="Pfam" id="PF08241"/>
    </source>
</evidence>
<keyword evidence="2 5" id="KW-0489">Methyltransferase</keyword>
<dbReference type="InterPro" id="IPR013216">
    <property type="entry name" value="Methyltransf_11"/>
</dbReference>
<keyword evidence="6" id="KW-1185">Reference proteome</keyword>
<dbReference type="PANTHER" id="PTHR44942:SF4">
    <property type="entry name" value="METHYLTRANSFERASE TYPE 11 DOMAIN-CONTAINING PROTEIN"/>
    <property type="match status" value="1"/>
</dbReference>
<dbReference type="Gene3D" id="3.40.50.150">
    <property type="entry name" value="Vaccinia Virus protein VP39"/>
    <property type="match status" value="1"/>
</dbReference>
<accession>A0ABT0NKV0</accession>